<feature type="compositionally biased region" description="Basic residues" evidence="1">
    <location>
        <begin position="548"/>
        <end position="609"/>
    </location>
</feature>
<feature type="region of interest" description="Disordered" evidence="1">
    <location>
        <begin position="545"/>
        <end position="619"/>
    </location>
</feature>
<evidence type="ECO:0000256" key="2">
    <source>
        <dbReference type="SAM" id="SignalP"/>
    </source>
</evidence>
<feature type="compositionally biased region" description="Low complexity" evidence="1">
    <location>
        <begin position="193"/>
        <end position="208"/>
    </location>
</feature>
<accession>A0ABQ0MAR8</accession>
<dbReference type="Proteomes" id="UP000815677">
    <property type="component" value="Unassembled WGS sequence"/>
</dbReference>
<keyword evidence="4" id="KW-1185">Reference proteome</keyword>
<proteinExistence type="predicted"/>
<reference evidence="3" key="1">
    <citation type="submission" date="2014-09" db="EMBL/GenBank/DDBJ databases">
        <title>Genome sequence of the luminous mushroom Mycena chlorophos for searching fungal bioluminescence genes.</title>
        <authorList>
            <person name="Tanaka Y."/>
            <person name="Kasuga D."/>
            <person name="Oba Y."/>
            <person name="Hase S."/>
            <person name="Sato K."/>
            <person name="Oba Y."/>
            <person name="Sakakibara Y."/>
        </authorList>
    </citation>
    <scope>NUCLEOTIDE SEQUENCE</scope>
</reference>
<evidence type="ECO:0000313" key="3">
    <source>
        <dbReference type="EMBL" id="GAT59947.1"/>
    </source>
</evidence>
<feature type="chain" id="PRO_5045637517" evidence="2">
    <location>
        <begin position="17"/>
        <end position="724"/>
    </location>
</feature>
<evidence type="ECO:0000313" key="4">
    <source>
        <dbReference type="Proteomes" id="UP000815677"/>
    </source>
</evidence>
<feature type="signal peptide" evidence="2">
    <location>
        <begin position="1"/>
        <end position="16"/>
    </location>
</feature>
<feature type="compositionally biased region" description="Polar residues" evidence="1">
    <location>
        <begin position="209"/>
        <end position="224"/>
    </location>
</feature>
<evidence type="ECO:0000256" key="1">
    <source>
        <dbReference type="SAM" id="MobiDB-lite"/>
    </source>
</evidence>
<protein>
    <submittedName>
        <fullName evidence="3">Uncharacterized protein</fullName>
    </submittedName>
</protein>
<name>A0ABQ0MAR8_MYCCL</name>
<dbReference type="EMBL" id="DF849927">
    <property type="protein sequence ID" value="GAT59947.1"/>
    <property type="molecule type" value="Genomic_DNA"/>
</dbReference>
<gene>
    <name evidence="3" type="ORF">MCHLO_16161</name>
</gene>
<sequence>MLSLLVLFPLIVGIHAANDWTVPCTNGECSYDLAATNSTAGGSMRISGSTDAITDITAAAGWQILGCDPDAMSQDIRLVCTNEDDPTSQCGHLYRNLSAVNKLVRLPETCGGSAFARIANAWDSEDQSLPDALSKRLIRRDGTIPTVKALTLDTNWHEVDYSQTGPVNIEIYSAPGAEDEAEDLAERGLNPIGASKATTGTSSVSASGEISQPGGSASGSLQTINGQAPVDGKINVIEKAFKLQPLAVNKKVSLINQSANCGAAGGKLSVDLAANAKAQATITVAAKGTVVPPNLSSFSLVAGVTANIGGTVTMTAGLSGNINSGTITVLKQPVVGLNFPGVLTVGPVFQVTASMAGTVQIPMNMNMGINFAVNKAQLAFPASAGGKPASSAFSVGDMPLTINAEAGVKASGTMTAHMTPAILVTVDALNGVAKSQIDLALDTNAALTMGLDAVASGTAAVNVKSALAPKKTEAAAIPACKRGAIYSCAFQAKTTAAAKATATKKAAVNATTTKKAAAKATKAAAKAKTTKKVAKATATKKAAAAKPTAKKTVAKPAAKKVAAKKPVAKKPVAKKPVAKKPVAKKPVAKKPVAKKTTVKKTASKKKGRRAVAGTSGSASASFSGCVKVNTGISVTASASANFFSLFSKSTKATLFTKNFAVLNKCFKAAASTAKPAAKAATAASKKTRGVRSVPVGRSVLSCPLIKKPTLKSITSGTISKSSIH</sequence>
<feature type="compositionally biased region" description="Low complexity" evidence="1">
    <location>
        <begin position="610"/>
        <end position="619"/>
    </location>
</feature>
<keyword evidence="2" id="KW-0732">Signal</keyword>
<feature type="region of interest" description="Disordered" evidence="1">
    <location>
        <begin position="191"/>
        <end position="224"/>
    </location>
</feature>
<organism evidence="3 4">
    <name type="scientific">Mycena chlorophos</name>
    <name type="common">Agaric fungus</name>
    <name type="synonym">Agaricus chlorophos</name>
    <dbReference type="NCBI Taxonomy" id="658473"/>
    <lineage>
        <taxon>Eukaryota</taxon>
        <taxon>Fungi</taxon>
        <taxon>Dikarya</taxon>
        <taxon>Basidiomycota</taxon>
        <taxon>Agaricomycotina</taxon>
        <taxon>Agaricomycetes</taxon>
        <taxon>Agaricomycetidae</taxon>
        <taxon>Agaricales</taxon>
        <taxon>Marasmiineae</taxon>
        <taxon>Mycenaceae</taxon>
        <taxon>Mycena</taxon>
    </lineage>
</organism>